<dbReference type="SUPFAM" id="SSF49785">
    <property type="entry name" value="Galactose-binding domain-like"/>
    <property type="match status" value="1"/>
</dbReference>
<dbReference type="InterPro" id="IPR000383">
    <property type="entry name" value="Xaa-Pro-like_dom"/>
</dbReference>
<dbReference type="InterPro" id="IPR013736">
    <property type="entry name" value="Xaa-Pro_dipept_C"/>
</dbReference>
<organism evidence="3 4">
    <name type="scientific">Shimia aestuarii</name>
    <dbReference type="NCBI Taxonomy" id="254406"/>
    <lineage>
        <taxon>Bacteria</taxon>
        <taxon>Pseudomonadati</taxon>
        <taxon>Pseudomonadota</taxon>
        <taxon>Alphaproteobacteria</taxon>
        <taxon>Rhodobacterales</taxon>
        <taxon>Roseobacteraceae</taxon>
    </lineage>
</organism>
<dbReference type="Pfam" id="PF08530">
    <property type="entry name" value="PepX_C"/>
    <property type="match status" value="1"/>
</dbReference>
<dbReference type="SMART" id="SM00939">
    <property type="entry name" value="PepX_C"/>
    <property type="match status" value="1"/>
</dbReference>
<accession>A0A1I4JC66</accession>
<dbReference type="STRING" id="254406.SAMN04488042_101950"/>
<evidence type="ECO:0000313" key="3">
    <source>
        <dbReference type="EMBL" id="SFL63783.1"/>
    </source>
</evidence>
<dbReference type="Gene3D" id="3.40.50.1820">
    <property type="entry name" value="alpha/beta hydrolase"/>
    <property type="match status" value="1"/>
</dbReference>
<sequence>MQIVETFPFEIEETPHVAIPMPDGVHLSARIWRPMGSGPVPAILEFLPYRKRDGTAERDALTHPYMAGHGYACVRVDMRGCGDSEGLFDDEYSEQELSDGVAVVNWLAEQEWCSGSVGMMGISWGGFNGLQIAARAPEPLKAVVSICSTTDRYADDIHYKGGLMLGENPGWAATVLGWFALPPDPEIVGDSWRDTWLERLENTPFLAAKWIEHQLRDDYWKHGSVCEDYSAIKAAVLSVGGWHDGYRNTVAHLVENLDAPVKGLVGPWNHKYPHFAVPGPRIDFLDEMLRWWDRWLKGIENGAEDWPEMRVWVMDSVAPKVRYDTRPGRWAAIRDWKAERSVETWHLNGETLADVSGGGVRKVFPALGCGQGTGEYFPFGFGPGELPDDQRTDDALSCCFDSAPTQDARDIIGAPEVVLRVASQTPCAQVAVRLCDLRPDGTSALIAHGFLNLRQRDGREAMVDLPVGEFVDARLTLDQCAYHLPAGHRLRIAVSSSYWPFVWPEAEMGVLEIEGGLVRLPLRAPGTGDEWVFDPPKGAKPVTLEQLSKGVEAKRLIRNAAERSLALEIVGDRGRLRDMTTGLELGTRVEERFFIVEDAPTSASASFRWDRSIARESWGARVESGVSLQADARDFHVKADICVTEGEAVVFERKWDAKIPRA</sequence>
<dbReference type="Pfam" id="PF02129">
    <property type="entry name" value="Peptidase_S15"/>
    <property type="match status" value="1"/>
</dbReference>
<dbReference type="InterPro" id="IPR008979">
    <property type="entry name" value="Galactose-bd-like_sf"/>
</dbReference>
<dbReference type="Gene3D" id="1.10.3020.10">
    <property type="entry name" value="alpha-amino acid ester hydrolase ( Helical cap domain)"/>
    <property type="match status" value="1"/>
</dbReference>
<dbReference type="EMBL" id="FOTQ01000001">
    <property type="protein sequence ID" value="SFL63783.1"/>
    <property type="molecule type" value="Genomic_DNA"/>
</dbReference>
<proteinExistence type="predicted"/>
<dbReference type="Proteomes" id="UP000199144">
    <property type="component" value="Unassembled WGS sequence"/>
</dbReference>
<dbReference type="AlphaFoldDB" id="A0A1I4JC66"/>
<gene>
    <name evidence="3" type="ORF">SAMN04488042_101950</name>
</gene>
<protein>
    <recommendedName>
        <fullName evidence="2">Xaa-Pro dipeptidyl-peptidase C-terminal domain-containing protein</fullName>
    </recommendedName>
</protein>
<evidence type="ECO:0000313" key="4">
    <source>
        <dbReference type="Proteomes" id="UP000199144"/>
    </source>
</evidence>
<dbReference type="InterPro" id="IPR029058">
    <property type="entry name" value="AB_hydrolase_fold"/>
</dbReference>
<dbReference type="PANTHER" id="PTHR43056">
    <property type="entry name" value="PEPTIDASE S9 PROLYL OLIGOPEPTIDASE"/>
    <property type="match status" value="1"/>
</dbReference>
<dbReference type="GO" id="GO:0008239">
    <property type="term" value="F:dipeptidyl-peptidase activity"/>
    <property type="evidence" value="ECO:0007669"/>
    <property type="project" value="InterPro"/>
</dbReference>
<dbReference type="OrthoDB" id="9806163at2"/>
<dbReference type="RefSeq" id="WP_093091343.1">
    <property type="nucleotide sequence ID" value="NZ_FOTQ01000001.1"/>
</dbReference>
<name>A0A1I4JC66_9RHOB</name>
<keyword evidence="4" id="KW-1185">Reference proteome</keyword>
<dbReference type="SUPFAM" id="SSF53474">
    <property type="entry name" value="alpha/beta-Hydrolases"/>
    <property type="match status" value="1"/>
</dbReference>
<evidence type="ECO:0000259" key="2">
    <source>
        <dbReference type="SMART" id="SM00939"/>
    </source>
</evidence>
<evidence type="ECO:0000256" key="1">
    <source>
        <dbReference type="ARBA" id="ARBA00022801"/>
    </source>
</evidence>
<feature type="domain" description="Xaa-Pro dipeptidyl-peptidase C-terminal" evidence="2">
    <location>
        <begin position="289"/>
        <end position="521"/>
    </location>
</feature>
<dbReference type="PANTHER" id="PTHR43056:SF10">
    <property type="entry name" value="COCE_NOND FAMILY, PUTATIVE (AFU_ORTHOLOGUE AFUA_7G00600)-RELATED"/>
    <property type="match status" value="1"/>
</dbReference>
<reference evidence="3 4" key="1">
    <citation type="submission" date="2016-10" db="EMBL/GenBank/DDBJ databases">
        <authorList>
            <person name="de Groot N.N."/>
        </authorList>
    </citation>
    <scope>NUCLEOTIDE SEQUENCE [LARGE SCALE GENOMIC DNA]</scope>
    <source>
        <strain evidence="3 4">DSM 15283</strain>
    </source>
</reference>
<dbReference type="InterPro" id="IPR005674">
    <property type="entry name" value="CocE/Ser_esterase"/>
</dbReference>
<dbReference type="NCBIfam" id="TIGR00976">
    <property type="entry name" value="CocE_NonD"/>
    <property type="match status" value="1"/>
</dbReference>
<dbReference type="Gene3D" id="2.60.120.260">
    <property type="entry name" value="Galactose-binding domain-like"/>
    <property type="match status" value="1"/>
</dbReference>
<keyword evidence="1" id="KW-0378">Hydrolase</keyword>
<dbReference type="InterPro" id="IPR050585">
    <property type="entry name" value="Xaa-Pro_dipeptidyl-ppase/CocE"/>
</dbReference>